<keyword evidence="1" id="KW-0808">Transferase</keyword>
<dbReference type="PANTHER" id="PTHR43464">
    <property type="entry name" value="METHYLTRANSFERASE"/>
    <property type="match status" value="1"/>
</dbReference>
<dbReference type="GO" id="GO:0032259">
    <property type="term" value="P:methylation"/>
    <property type="evidence" value="ECO:0007669"/>
    <property type="project" value="UniProtKB-KW"/>
</dbReference>
<protein>
    <submittedName>
        <fullName evidence="1">Class I SAM-dependent methyltransferase</fullName>
    </submittedName>
</protein>
<dbReference type="PANTHER" id="PTHR43464:SF23">
    <property type="entry name" value="JUVENILE HORMONE ACID O-METHYLTRANSFERASE"/>
    <property type="match status" value="1"/>
</dbReference>
<dbReference type="GO" id="GO:0008168">
    <property type="term" value="F:methyltransferase activity"/>
    <property type="evidence" value="ECO:0007669"/>
    <property type="project" value="UniProtKB-KW"/>
</dbReference>
<dbReference type="InterPro" id="IPR029063">
    <property type="entry name" value="SAM-dependent_MTases_sf"/>
</dbReference>
<proteinExistence type="predicted"/>
<dbReference type="SUPFAM" id="SSF53335">
    <property type="entry name" value="S-adenosyl-L-methionine-dependent methyltransferases"/>
    <property type="match status" value="1"/>
</dbReference>
<dbReference type="EMBL" id="JAFMPY010000016">
    <property type="protein sequence ID" value="MBO0904973.1"/>
    <property type="molecule type" value="Genomic_DNA"/>
</dbReference>
<accession>A0ABS3J7M5</accession>
<evidence type="ECO:0000313" key="1">
    <source>
        <dbReference type="EMBL" id="MBO0904973.1"/>
    </source>
</evidence>
<keyword evidence="2" id="KW-1185">Reference proteome</keyword>
<keyword evidence="1" id="KW-0489">Methyltransferase</keyword>
<dbReference type="Gene3D" id="3.40.50.150">
    <property type="entry name" value="Vaccinia Virus protein VP39"/>
    <property type="match status" value="1"/>
</dbReference>
<gene>
    <name evidence="1" type="ORF">J1C47_15110</name>
</gene>
<organism evidence="1 2">
    <name type="scientific">Jiella sonneratiae</name>
    <dbReference type="NCBI Taxonomy" id="2816856"/>
    <lineage>
        <taxon>Bacteria</taxon>
        <taxon>Pseudomonadati</taxon>
        <taxon>Pseudomonadota</taxon>
        <taxon>Alphaproteobacteria</taxon>
        <taxon>Hyphomicrobiales</taxon>
        <taxon>Aurantimonadaceae</taxon>
        <taxon>Jiella</taxon>
    </lineage>
</organism>
<dbReference type="Pfam" id="PF13489">
    <property type="entry name" value="Methyltransf_23"/>
    <property type="match status" value="1"/>
</dbReference>
<dbReference type="Proteomes" id="UP000664288">
    <property type="component" value="Unassembled WGS sequence"/>
</dbReference>
<evidence type="ECO:0000313" key="2">
    <source>
        <dbReference type="Proteomes" id="UP000664288"/>
    </source>
</evidence>
<dbReference type="CDD" id="cd02440">
    <property type="entry name" value="AdoMet_MTases"/>
    <property type="match status" value="1"/>
</dbReference>
<reference evidence="1 2" key="1">
    <citation type="submission" date="2021-03" db="EMBL/GenBank/DDBJ databases">
        <title>Whole genome sequence of Jiella sp. MQZ13P-4.</title>
        <authorList>
            <person name="Tuo L."/>
        </authorList>
    </citation>
    <scope>NUCLEOTIDE SEQUENCE [LARGE SCALE GENOMIC DNA]</scope>
    <source>
        <strain evidence="1 2">MQZ13P-4</strain>
    </source>
</reference>
<comment type="caution">
    <text evidence="1">The sequence shown here is derived from an EMBL/GenBank/DDBJ whole genome shotgun (WGS) entry which is preliminary data.</text>
</comment>
<name>A0ABS3J7M5_9HYPH</name>
<sequence>MRNLSIVENFRNQTRGRTLSNSENTIHASHGLDGNSSKLEKYYADWAERYDNDVQSEEYGGPKAIASIALMVAESYLARDPKTIRVLDAGCGTGLAGIELKEKGFEAIDGFDLSQEMCDIARDTGVYDKLAANVDLNVEKDPVFAERYDLVVCCGVFTLGHVEPKGLRQLAAYLSDGGYLVASTRNSYLEGSDFEAASRRIEEAGDLHLVASLPDARYIAEEGAHYWVYGKGRRTV</sequence>